<dbReference type="GO" id="GO:0004623">
    <property type="term" value="F:phospholipase A2 activity"/>
    <property type="evidence" value="ECO:0007669"/>
    <property type="project" value="InterPro"/>
</dbReference>
<feature type="chain" id="PRO_5040115683" description="Phospholipase A2 domain-containing protein" evidence="1">
    <location>
        <begin position="17"/>
        <end position="250"/>
    </location>
</feature>
<protein>
    <recommendedName>
        <fullName evidence="4">Phospholipase A2 domain-containing protein</fullName>
    </recommendedName>
</protein>
<dbReference type="GO" id="GO:0050482">
    <property type="term" value="P:arachidonate secretion"/>
    <property type="evidence" value="ECO:0007669"/>
    <property type="project" value="InterPro"/>
</dbReference>
<dbReference type="SUPFAM" id="SSF48619">
    <property type="entry name" value="Phospholipase A2, PLA2"/>
    <property type="match status" value="1"/>
</dbReference>
<dbReference type="PANTHER" id="PTHR34228">
    <property type="entry name" value="PROTEIN CBG09474-RELATED"/>
    <property type="match status" value="1"/>
</dbReference>
<organism evidence="2 3">
    <name type="scientific">Caenorhabditis angaria</name>
    <dbReference type="NCBI Taxonomy" id="860376"/>
    <lineage>
        <taxon>Eukaryota</taxon>
        <taxon>Metazoa</taxon>
        <taxon>Ecdysozoa</taxon>
        <taxon>Nematoda</taxon>
        <taxon>Chromadorea</taxon>
        <taxon>Rhabditida</taxon>
        <taxon>Rhabditina</taxon>
        <taxon>Rhabditomorpha</taxon>
        <taxon>Rhabditoidea</taxon>
        <taxon>Rhabditidae</taxon>
        <taxon>Peloderinae</taxon>
        <taxon>Caenorhabditis</taxon>
    </lineage>
</organism>
<keyword evidence="1" id="KW-0732">Signal</keyword>
<dbReference type="Proteomes" id="UP001152747">
    <property type="component" value="Unassembled WGS sequence"/>
</dbReference>
<dbReference type="GO" id="GO:0006644">
    <property type="term" value="P:phospholipid metabolic process"/>
    <property type="evidence" value="ECO:0007669"/>
    <property type="project" value="InterPro"/>
</dbReference>
<accession>A0A9P1ILV4</accession>
<dbReference type="InterPro" id="IPR053322">
    <property type="entry name" value="PLA2-like"/>
</dbReference>
<evidence type="ECO:0000256" key="1">
    <source>
        <dbReference type="SAM" id="SignalP"/>
    </source>
</evidence>
<sequence length="250" mass="28795">MQLFLLICLKFSGTISFFLTKADVPEWMLPILEKNWYCGSGRTEYFARKVAKLYQMAPSAMYSYNHCCAVHDDCYDQQLGKEWCDQTFDACNWLISTQLAEKHIYPTYVWSLGAGLAVKLFGGGPYKEAGRTKVIPYNPSQNKKIKMIYPLIFKHCPLQIATFSSCAMQFDLCSSRNLSHCEHFLQSCLHFSRAQRDTKNPDYSCDCAVRAVQLSIDIPYYSEKRNDIGLWEVIKATFPIQFSFSIFGYI</sequence>
<evidence type="ECO:0008006" key="4">
    <source>
        <dbReference type="Google" id="ProtNLM"/>
    </source>
</evidence>
<keyword evidence="3" id="KW-1185">Reference proteome</keyword>
<gene>
    <name evidence="2" type="ORF">CAMP_LOCUS10402</name>
</gene>
<dbReference type="InterPro" id="IPR036444">
    <property type="entry name" value="PLipase_A2_dom_sf"/>
</dbReference>
<name>A0A9P1ILV4_9PELO</name>
<dbReference type="PANTHER" id="PTHR34228:SF5">
    <property type="entry name" value="PHOSPHOLIPASE A(2)-RELATED"/>
    <property type="match status" value="1"/>
</dbReference>
<evidence type="ECO:0000313" key="2">
    <source>
        <dbReference type="EMBL" id="CAI5447765.1"/>
    </source>
</evidence>
<reference evidence="2" key="1">
    <citation type="submission" date="2022-11" db="EMBL/GenBank/DDBJ databases">
        <authorList>
            <person name="Kikuchi T."/>
        </authorList>
    </citation>
    <scope>NUCLEOTIDE SEQUENCE</scope>
    <source>
        <strain evidence="2">PS1010</strain>
    </source>
</reference>
<dbReference type="OrthoDB" id="5781547at2759"/>
<proteinExistence type="predicted"/>
<evidence type="ECO:0000313" key="3">
    <source>
        <dbReference type="Proteomes" id="UP001152747"/>
    </source>
</evidence>
<comment type="caution">
    <text evidence="2">The sequence shown here is derived from an EMBL/GenBank/DDBJ whole genome shotgun (WGS) entry which is preliminary data.</text>
</comment>
<dbReference type="AlphaFoldDB" id="A0A9P1ILV4"/>
<dbReference type="EMBL" id="CANHGI010000004">
    <property type="protein sequence ID" value="CAI5447765.1"/>
    <property type="molecule type" value="Genomic_DNA"/>
</dbReference>
<feature type="signal peptide" evidence="1">
    <location>
        <begin position="1"/>
        <end position="16"/>
    </location>
</feature>